<keyword evidence="2" id="KW-0812">Transmembrane</keyword>
<dbReference type="Proteomes" id="UP000251314">
    <property type="component" value="Unassembled WGS sequence"/>
</dbReference>
<evidence type="ECO:0000256" key="1">
    <source>
        <dbReference type="SAM" id="MobiDB-lite"/>
    </source>
</evidence>
<evidence type="ECO:0000313" key="3">
    <source>
        <dbReference type="EMBL" id="KAG2836899.1"/>
    </source>
</evidence>
<feature type="transmembrane region" description="Helical" evidence="2">
    <location>
        <begin position="113"/>
        <end position="138"/>
    </location>
</feature>
<evidence type="ECO:0000313" key="4">
    <source>
        <dbReference type="EMBL" id="RAW25068.1"/>
    </source>
</evidence>
<keyword evidence="2" id="KW-0472">Membrane</keyword>
<evidence type="ECO:0000256" key="2">
    <source>
        <dbReference type="SAM" id="Phobius"/>
    </source>
</evidence>
<dbReference type="Proteomes" id="UP000735874">
    <property type="component" value="Unassembled WGS sequence"/>
</dbReference>
<evidence type="ECO:0000313" key="5">
    <source>
        <dbReference type="Proteomes" id="UP000251314"/>
    </source>
</evidence>
<protein>
    <recommendedName>
        <fullName evidence="6">Transmembrane protein</fullName>
    </recommendedName>
</protein>
<feature type="region of interest" description="Disordered" evidence="1">
    <location>
        <begin position="204"/>
        <end position="240"/>
    </location>
</feature>
<reference evidence="3" key="2">
    <citation type="submission" date="2018-10" db="EMBL/GenBank/DDBJ databases">
        <title>Effector identification in a new, highly contiguous assembly of the strawberry crown rot pathogen Phytophthora cactorum.</title>
        <authorList>
            <person name="Armitage A.D."/>
            <person name="Nellist C.F."/>
            <person name="Bates H."/>
            <person name="Vickerstaff R.J."/>
            <person name="Harrison R.J."/>
        </authorList>
    </citation>
    <scope>NUCLEOTIDE SEQUENCE</scope>
    <source>
        <strain evidence="3">15-7</strain>
    </source>
</reference>
<sequence>MRWWKSYEAVLAKPMVVLPTQKENVDGLGRLICNVVVLVPSCDLLGRLESGFFLRTVWMVVSLVAYTSFYGTLFVYGTVEWACFGWPGVAFVTLVVTYSCVDNKRVVVYGNFAISKTAVALDCCVLMICIVTHVWRWYEAAPCGRCPMTIAQDCFGDWLRDMEELEKAERMREAFWRAAGSTSDIPRVRTLSDIPAERRALQAKMKQDEQAASRRGRRVLVGEDVPSENSGNRLEYSRHCSPSGVANELLVEDQVEGDERASGRSAQF</sequence>
<comment type="caution">
    <text evidence="4">The sequence shown here is derived from an EMBL/GenBank/DDBJ whole genome shotgun (WGS) entry which is preliminary data.</text>
</comment>
<gene>
    <name evidence="4" type="ORF">PC110_g18515</name>
    <name evidence="3" type="ORF">PC113_g19939</name>
</gene>
<dbReference type="AlphaFoldDB" id="A0A329RPL1"/>
<feature type="transmembrane region" description="Helical" evidence="2">
    <location>
        <begin position="57"/>
        <end position="78"/>
    </location>
</feature>
<organism evidence="4 5">
    <name type="scientific">Phytophthora cactorum</name>
    <dbReference type="NCBI Taxonomy" id="29920"/>
    <lineage>
        <taxon>Eukaryota</taxon>
        <taxon>Sar</taxon>
        <taxon>Stramenopiles</taxon>
        <taxon>Oomycota</taxon>
        <taxon>Peronosporomycetes</taxon>
        <taxon>Peronosporales</taxon>
        <taxon>Peronosporaceae</taxon>
        <taxon>Phytophthora</taxon>
    </lineage>
</organism>
<reference evidence="4 5" key="1">
    <citation type="submission" date="2018-01" db="EMBL/GenBank/DDBJ databases">
        <title>Draft genome of the strawberry crown rot pathogen Phytophthora cactorum.</title>
        <authorList>
            <person name="Armitage A.D."/>
            <person name="Lysoe E."/>
            <person name="Nellist C.F."/>
            <person name="Harrison R.J."/>
            <person name="Brurberg M.B."/>
        </authorList>
    </citation>
    <scope>NUCLEOTIDE SEQUENCE [LARGE SCALE GENOMIC DNA]</scope>
    <source>
        <strain evidence="4 5">10300</strain>
    </source>
</reference>
<name>A0A329RPL1_9STRA</name>
<dbReference type="EMBL" id="MJFZ01000797">
    <property type="protein sequence ID" value="RAW25068.1"/>
    <property type="molecule type" value="Genomic_DNA"/>
</dbReference>
<proteinExistence type="predicted"/>
<evidence type="ECO:0008006" key="6">
    <source>
        <dbReference type="Google" id="ProtNLM"/>
    </source>
</evidence>
<feature type="transmembrane region" description="Helical" evidence="2">
    <location>
        <begin position="84"/>
        <end position="101"/>
    </location>
</feature>
<dbReference type="VEuPathDB" id="FungiDB:PC110_g18515"/>
<dbReference type="EMBL" id="RCMG01001081">
    <property type="protein sequence ID" value="KAG2836899.1"/>
    <property type="molecule type" value="Genomic_DNA"/>
</dbReference>
<dbReference type="OrthoDB" id="120693at2759"/>
<keyword evidence="2" id="KW-1133">Transmembrane helix</keyword>
<accession>A0A329RPL1</accession>
<keyword evidence="5" id="KW-1185">Reference proteome</keyword>